<dbReference type="Pfam" id="PF21365">
    <property type="entry name" value="Glyco_hydro_31_3rd"/>
    <property type="match status" value="1"/>
</dbReference>
<evidence type="ECO:0000256" key="4">
    <source>
        <dbReference type="ARBA" id="ARBA00022729"/>
    </source>
</evidence>
<dbReference type="Gene3D" id="2.60.40.1760">
    <property type="entry name" value="glycosyl hydrolase (family 31)"/>
    <property type="match status" value="1"/>
</dbReference>
<dbReference type="Proteomes" id="UP000242715">
    <property type="component" value="Unassembled WGS sequence"/>
</dbReference>
<feature type="domain" description="Glycoside hydrolase family 31 TIM barrel" evidence="10">
    <location>
        <begin position="291"/>
        <end position="468"/>
    </location>
</feature>
<keyword evidence="6" id="KW-0325">Glycoprotein</keyword>
<accession>A0A2Z6P6A1</accession>
<sequence>MEALVKQDQYLQLSSSLPANRSSLFGIGEHTKKSFKIQPNQVLTLWNEDVGSSNVDMNTYGAHPFYLDVRNTTASGGIFKNGTTHGVLLLNSNGMDVNYTGDRITYKVIGGIFDLYFFAGSAPEAVIEQYTEFIGRPAPMPYWSFDMATRIFETKDRLRVKITDSKNKRWEVPQEVIPRKSLPQSHPFFFQQDSENSTEHTITHPSSNLVFTLHSTTPFGFTVTRKYSKDIIFNTIPDKSNPDSFLVFKDQYLQLSSSLPANRSSLFGIGEHTKKSFKIQPNQVLTLWNEDVGSSNVDMNTYGGQRPIIERTVPPTAYHYGNITEYDAHNLFGFYESKATNKALVDLFGKRPFILTRSTFVGSGKYAAHWTGDNAASFNDLAYSIPTVLSFGLFGVPMVGADICGFIGNTNEELCQRWIQLGAFYPFSRDHSDKNSNRQELYLWDSVAASARKVLGLRYRLLPHFYTQMYQSNQKGTPIARPLFFSFPEDTNTYEISSQFLIGRGVLVSPVVQAGAVTVDAYFPKGNWFDLFNLTNSVVAETGKYVTLDAPADHINVHLGEGNILPLQGEAMTTNEARKTPFELLVAFGSNGQSYGRVYLDDSDSLTLRAKGQWTLVEFYGKLHNNTVSVTSNVTNGKYALDQKWIIEKITFLGIPKSDNSNSTQFAIKEVANLTQLIGE</sequence>
<dbReference type="SUPFAM" id="SSF51011">
    <property type="entry name" value="Glycosyl hydrolase domain"/>
    <property type="match status" value="1"/>
</dbReference>
<evidence type="ECO:0000256" key="9">
    <source>
        <dbReference type="RuleBase" id="RU361185"/>
    </source>
</evidence>
<dbReference type="GO" id="GO:0005975">
    <property type="term" value="P:carbohydrate metabolic process"/>
    <property type="evidence" value="ECO:0007669"/>
    <property type="project" value="InterPro"/>
</dbReference>
<dbReference type="AlphaFoldDB" id="A0A2Z6P6A1"/>
<dbReference type="InterPro" id="IPR025887">
    <property type="entry name" value="Glyco_hydro_31_N_dom"/>
</dbReference>
<dbReference type="InterPro" id="IPR048395">
    <property type="entry name" value="Glyco_hydro_31_C"/>
</dbReference>
<evidence type="ECO:0000313" key="14">
    <source>
        <dbReference type="Proteomes" id="UP000242715"/>
    </source>
</evidence>
<keyword evidence="5 9" id="KW-0378">Hydrolase</keyword>
<evidence type="ECO:0000256" key="7">
    <source>
        <dbReference type="ARBA" id="ARBA00023295"/>
    </source>
</evidence>
<evidence type="ECO:0000259" key="11">
    <source>
        <dbReference type="Pfam" id="PF13802"/>
    </source>
</evidence>
<evidence type="ECO:0000259" key="10">
    <source>
        <dbReference type="Pfam" id="PF01055"/>
    </source>
</evidence>
<dbReference type="GO" id="GO:0030246">
    <property type="term" value="F:carbohydrate binding"/>
    <property type="evidence" value="ECO:0007669"/>
    <property type="project" value="InterPro"/>
</dbReference>
<evidence type="ECO:0000256" key="1">
    <source>
        <dbReference type="ARBA" id="ARBA00001657"/>
    </source>
</evidence>
<organism evidence="13 14">
    <name type="scientific">Trifolium subterraneum</name>
    <name type="common">Subterranean clover</name>
    <dbReference type="NCBI Taxonomy" id="3900"/>
    <lineage>
        <taxon>Eukaryota</taxon>
        <taxon>Viridiplantae</taxon>
        <taxon>Streptophyta</taxon>
        <taxon>Embryophyta</taxon>
        <taxon>Tracheophyta</taxon>
        <taxon>Spermatophyta</taxon>
        <taxon>Magnoliopsida</taxon>
        <taxon>eudicotyledons</taxon>
        <taxon>Gunneridae</taxon>
        <taxon>Pentapetalae</taxon>
        <taxon>rosids</taxon>
        <taxon>fabids</taxon>
        <taxon>Fabales</taxon>
        <taxon>Fabaceae</taxon>
        <taxon>Papilionoideae</taxon>
        <taxon>50 kb inversion clade</taxon>
        <taxon>NPAAA clade</taxon>
        <taxon>Hologalegina</taxon>
        <taxon>IRL clade</taxon>
        <taxon>Trifolieae</taxon>
        <taxon>Trifolium</taxon>
    </lineage>
</organism>
<dbReference type="InterPro" id="IPR000322">
    <property type="entry name" value="Glyco_hydro_31_TIM"/>
</dbReference>
<reference evidence="14" key="1">
    <citation type="journal article" date="2017" name="Front. Plant Sci.">
        <title>Climate Clever Clovers: New Paradigm to Reduce the Environmental Footprint of Ruminants by Breeding Low Methanogenic Forages Utilizing Haplotype Variation.</title>
        <authorList>
            <person name="Kaur P."/>
            <person name="Appels R."/>
            <person name="Bayer P.E."/>
            <person name="Keeble-Gagnere G."/>
            <person name="Wang J."/>
            <person name="Hirakawa H."/>
            <person name="Shirasawa K."/>
            <person name="Vercoe P."/>
            <person name="Stefanova K."/>
            <person name="Durmic Z."/>
            <person name="Nichols P."/>
            <person name="Revell C."/>
            <person name="Isobe S.N."/>
            <person name="Edwards D."/>
            <person name="Erskine W."/>
        </authorList>
    </citation>
    <scope>NUCLEOTIDE SEQUENCE [LARGE SCALE GENOMIC DNA]</scope>
    <source>
        <strain evidence="14">cv. Daliak</strain>
    </source>
</reference>
<comment type="catalytic activity">
    <reaction evidence="1">
        <text>Hydrolysis of terminal, non-reducing (1-&gt;4)-linked alpha-D-glucose residues with release of alpha-D-glucose.</text>
        <dbReference type="EC" id="3.2.1.20"/>
    </reaction>
</comment>
<evidence type="ECO:0000256" key="3">
    <source>
        <dbReference type="ARBA" id="ARBA00012741"/>
    </source>
</evidence>
<dbReference type="PANTHER" id="PTHR22762:SF133">
    <property type="entry name" value="P-TYPE DOMAIN-CONTAINING PROTEIN"/>
    <property type="match status" value="1"/>
</dbReference>
<keyword evidence="4" id="KW-0732">Signal</keyword>
<dbReference type="GO" id="GO:0090599">
    <property type="term" value="F:alpha-glucosidase activity"/>
    <property type="evidence" value="ECO:0007669"/>
    <property type="project" value="UniProtKB-ARBA"/>
</dbReference>
<name>A0A2Z6P6A1_TRISU</name>
<evidence type="ECO:0000256" key="8">
    <source>
        <dbReference type="ARBA" id="ARBA00041343"/>
    </source>
</evidence>
<dbReference type="InterPro" id="IPR013780">
    <property type="entry name" value="Glyco_hydro_b"/>
</dbReference>
<dbReference type="Gene3D" id="3.20.20.80">
    <property type="entry name" value="Glycosidases"/>
    <property type="match status" value="1"/>
</dbReference>
<evidence type="ECO:0000256" key="6">
    <source>
        <dbReference type="ARBA" id="ARBA00023180"/>
    </source>
</evidence>
<dbReference type="PANTHER" id="PTHR22762">
    <property type="entry name" value="ALPHA-GLUCOSIDASE"/>
    <property type="match status" value="1"/>
</dbReference>
<evidence type="ECO:0000256" key="2">
    <source>
        <dbReference type="ARBA" id="ARBA00007806"/>
    </source>
</evidence>
<feature type="domain" description="Glycoside hydrolase family 31 N-terminal" evidence="11">
    <location>
        <begin position="7"/>
        <end position="80"/>
    </location>
</feature>
<dbReference type="InterPro" id="IPR030459">
    <property type="entry name" value="Glyco_hydro_31_CS"/>
</dbReference>
<gene>
    <name evidence="13" type="ORF">TSUD_412530</name>
</gene>
<proteinExistence type="inferred from homology"/>
<evidence type="ECO:0000256" key="5">
    <source>
        <dbReference type="ARBA" id="ARBA00022801"/>
    </source>
</evidence>
<evidence type="ECO:0000313" key="13">
    <source>
        <dbReference type="EMBL" id="GAU51266.1"/>
    </source>
</evidence>
<dbReference type="OrthoDB" id="5839090at2759"/>
<dbReference type="SUPFAM" id="SSF74650">
    <property type="entry name" value="Galactose mutarotase-like"/>
    <property type="match status" value="2"/>
</dbReference>
<dbReference type="EMBL" id="DF975050">
    <property type="protein sequence ID" value="GAU51266.1"/>
    <property type="molecule type" value="Genomic_DNA"/>
</dbReference>
<protein>
    <recommendedName>
        <fullName evidence="3">alpha-glucosidase</fullName>
        <ecNumber evidence="3">3.2.1.20</ecNumber>
    </recommendedName>
    <alternativeName>
        <fullName evidence="8">Maltase</fullName>
    </alternativeName>
</protein>
<comment type="similarity">
    <text evidence="2 9">Belongs to the glycosyl hydrolase 31 family.</text>
</comment>
<dbReference type="FunFam" id="2.60.40.1180:FF:000044">
    <property type="entry name" value="Alpha-glucosidase 1"/>
    <property type="match status" value="1"/>
</dbReference>
<dbReference type="Gene3D" id="2.60.40.1180">
    <property type="entry name" value="Golgi alpha-mannosidase II"/>
    <property type="match status" value="2"/>
</dbReference>
<dbReference type="CDD" id="cd14752">
    <property type="entry name" value="GH31_N"/>
    <property type="match status" value="1"/>
</dbReference>
<dbReference type="PROSITE" id="PS00707">
    <property type="entry name" value="GLYCOSYL_HYDROL_F31_2"/>
    <property type="match status" value="1"/>
</dbReference>
<dbReference type="EC" id="3.2.1.20" evidence="3"/>
<dbReference type="Pfam" id="PF13802">
    <property type="entry name" value="Gal_mutarotas_2"/>
    <property type="match status" value="1"/>
</dbReference>
<keyword evidence="14" id="KW-1185">Reference proteome</keyword>
<dbReference type="InterPro" id="IPR017853">
    <property type="entry name" value="GH"/>
</dbReference>
<evidence type="ECO:0000259" key="12">
    <source>
        <dbReference type="Pfam" id="PF21365"/>
    </source>
</evidence>
<dbReference type="InterPro" id="IPR011013">
    <property type="entry name" value="Gal_mutarotase_sf_dom"/>
</dbReference>
<dbReference type="Pfam" id="PF01055">
    <property type="entry name" value="Glyco_hydro_31_2nd"/>
    <property type="match status" value="1"/>
</dbReference>
<feature type="domain" description="Glycosyl hydrolase family 31 C-terminal" evidence="12">
    <location>
        <begin position="476"/>
        <end position="565"/>
    </location>
</feature>
<dbReference type="SUPFAM" id="SSF51445">
    <property type="entry name" value="(Trans)glycosidases"/>
    <property type="match status" value="1"/>
</dbReference>
<keyword evidence="7 9" id="KW-0326">Glycosidase</keyword>